<dbReference type="EMBL" id="ATMH01000420">
    <property type="protein sequence ID" value="EPY36761.1"/>
    <property type="molecule type" value="Genomic_DNA"/>
</dbReference>
<organism evidence="2 3">
    <name type="scientific">Strigomonas culicis</name>
    <dbReference type="NCBI Taxonomy" id="28005"/>
    <lineage>
        <taxon>Eukaryota</taxon>
        <taxon>Discoba</taxon>
        <taxon>Euglenozoa</taxon>
        <taxon>Kinetoplastea</taxon>
        <taxon>Metakinetoplastina</taxon>
        <taxon>Trypanosomatida</taxon>
        <taxon>Trypanosomatidae</taxon>
        <taxon>Strigomonadinae</taxon>
        <taxon>Strigomonas</taxon>
    </lineage>
</organism>
<comment type="caution">
    <text evidence="2">The sequence shown here is derived from an EMBL/GenBank/DDBJ whole genome shotgun (WGS) entry which is preliminary data.</text>
</comment>
<dbReference type="Proteomes" id="UP000015354">
    <property type="component" value="Unassembled WGS sequence"/>
</dbReference>
<keyword evidence="1" id="KW-1133">Transmembrane helix</keyword>
<dbReference type="AlphaFoldDB" id="S9WCB7"/>
<name>S9WCB7_9TRYP</name>
<proteinExistence type="predicted"/>
<evidence type="ECO:0000313" key="3">
    <source>
        <dbReference type="Proteomes" id="UP000015354"/>
    </source>
</evidence>
<keyword evidence="3" id="KW-1185">Reference proteome</keyword>
<reference evidence="2 3" key="1">
    <citation type="journal article" date="2013" name="PLoS ONE">
        <title>Predicting the Proteins of Angomonas deanei, Strigomonas culicis and Their Respective Endosymbionts Reveals New Aspects of the Trypanosomatidae Family.</title>
        <authorList>
            <person name="Motta M.C."/>
            <person name="Martins A.C."/>
            <person name="de Souza S.S."/>
            <person name="Catta-Preta C.M."/>
            <person name="Silva R."/>
            <person name="Klein C.C."/>
            <person name="de Almeida L.G."/>
            <person name="de Lima Cunha O."/>
            <person name="Ciapina L.P."/>
            <person name="Brocchi M."/>
            <person name="Colabardini A.C."/>
            <person name="de Araujo Lima B."/>
            <person name="Machado C.R."/>
            <person name="de Almeida Soares C.M."/>
            <person name="Probst C.M."/>
            <person name="de Menezes C.B."/>
            <person name="Thompson C.E."/>
            <person name="Bartholomeu D.C."/>
            <person name="Gradia D.F."/>
            <person name="Pavoni D.P."/>
            <person name="Grisard E.C."/>
            <person name="Fantinatti-Garboggini F."/>
            <person name="Marchini F.K."/>
            <person name="Rodrigues-Luiz G.F."/>
            <person name="Wagner G."/>
            <person name="Goldman G.H."/>
            <person name="Fietto J.L."/>
            <person name="Elias M.C."/>
            <person name="Goldman M.H."/>
            <person name="Sagot M.F."/>
            <person name="Pereira M."/>
            <person name="Stoco P.H."/>
            <person name="de Mendonca-Neto R.P."/>
            <person name="Teixeira S.M."/>
            <person name="Maciel T.E."/>
            <person name="de Oliveira Mendes T.A."/>
            <person name="Urmenyi T.P."/>
            <person name="de Souza W."/>
            <person name="Schenkman S."/>
            <person name="de Vasconcelos A.T."/>
        </authorList>
    </citation>
    <scope>NUCLEOTIDE SEQUENCE [LARGE SCALE GENOMIC DNA]</scope>
</reference>
<accession>S9WCB7</accession>
<gene>
    <name evidence="2" type="ORF">STCU_00420</name>
</gene>
<evidence type="ECO:0000256" key="1">
    <source>
        <dbReference type="SAM" id="Phobius"/>
    </source>
</evidence>
<keyword evidence="1" id="KW-0812">Transmembrane</keyword>
<keyword evidence="1" id="KW-0472">Membrane</keyword>
<evidence type="ECO:0000313" key="2">
    <source>
        <dbReference type="EMBL" id="EPY36761.1"/>
    </source>
</evidence>
<feature type="transmembrane region" description="Helical" evidence="1">
    <location>
        <begin position="30"/>
        <end position="48"/>
    </location>
</feature>
<protein>
    <submittedName>
        <fullName evidence="2">Transcriptional regulator</fullName>
    </submittedName>
</protein>
<sequence>MKMMPAFLFYFFLLSFLVLCVQRLSHVRCRWYVSFLLLLVLFVFPHPFPHVSARVAQLQLRRAACSGSALELRGIHDREARHLVADGLVEHGGEVALAEGGDDRDDGLAGHLGALSELQRRVDVGAAREAAEDAVRAGQLLRGVYRVVALHGDDLVHDLAVEHGGHEAGADALDLVGPRLAAGEHRRLRRLHRDAEHRRLLLLQVVRNAGERAARADAGHDGVHLALRLTPDLGAGRLLVDEGIVLGAELIRQDRVRVCGHDLVRHGDGALHAEGRGGEDELRAEDAQQAAALQRHGLRHRDDDAVAAHDAELRQGHTGVAARRLDDDGLAGDQLAVLLGLVVDGEAKAVLHGSHRVLALELEHNLGLGVVELAEVQARGVADELVEVLGHLIGAVKGGHGGDEQWWGGKMKQKRANE</sequence>